<organism evidence="2 3">
    <name type="scientific">Roseimaritima ulvae</name>
    <dbReference type="NCBI Taxonomy" id="980254"/>
    <lineage>
        <taxon>Bacteria</taxon>
        <taxon>Pseudomonadati</taxon>
        <taxon>Planctomycetota</taxon>
        <taxon>Planctomycetia</taxon>
        <taxon>Pirellulales</taxon>
        <taxon>Pirellulaceae</taxon>
        <taxon>Roseimaritima</taxon>
    </lineage>
</organism>
<evidence type="ECO:0000256" key="1">
    <source>
        <dbReference type="SAM" id="SignalP"/>
    </source>
</evidence>
<dbReference type="KEGG" id="rul:UC8_06400"/>
<reference evidence="2 3" key="1">
    <citation type="submission" date="2019-08" db="EMBL/GenBank/DDBJ databases">
        <title>Deep-cultivation of Planctomycetes and their phenomic and genomic characterization uncovers novel biology.</title>
        <authorList>
            <person name="Wiegand S."/>
            <person name="Jogler M."/>
            <person name="Boedeker C."/>
            <person name="Pinto D."/>
            <person name="Vollmers J."/>
            <person name="Rivas-Marin E."/>
            <person name="Kohn T."/>
            <person name="Peeters S.H."/>
            <person name="Heuer A."/>
            <person name="Rast P."/>
            <person name="Oberbeckmann S."/>
            <person name="Bunk B."/>
            <person name="Jeske O."/>
            <person name="Meyerdierks A."/>
            <person name="Storesund J.E."/>
            <person name="Kallscheuer N."/>
            <person name="Luecker S."/>
            <person name="Lage O.M."/>
            <person name="Pohl T."/>
            <person name="Merkel B.J."/>
            <person name="Hornburger P."/>
            <person name="Mueller R.-W."/>
            <person name="Bruemmer F."/>
            <person name="Labrenz M."/>
            <person name="Spormann A.M."/>
            <person name="Op den Camp H."/>
            <person name="Overmann J."/>
            <person name="Amann R."/>
            <person name="Jetten M.S.M."/>
            <person name="Mascher T."/>
            <person name="Medema M.H."/>
            <person name="Devos D.P."/>
            <person name="Kaster A.-K."/>
            <person name="Ovreas L."/>
            <person name="Rohde M."/>
            <person name="Galperin M.Y."/>
            <person name="Jogler C."/>
        </authorList>
    </citation>
    <scope>NUCLEOTIDE SEQUENCE [LARGE SCALE GENOMIC DNA]</scope>
    <source>
        <strain evidence="2 3">UC8</strain>
    </source>
</reference>
<accession>A0A5B9QLJ7</accession>
<gene>
    <name evidence="2" type="ORF">UC8_06400</name>
</gene>
<evidence type="ECO:0000313" key="3">
    <source>
        <dbReference type="Proteomes" id="UP000325286"/>
    </source>
</evidence>
<dbReference type="OrthoDB" id="237792at2"/>
<dbReference type="AlphaFoldDB" id="A0A5B9QLJ7"/>
<evidence type="ECO:0008006" key="4">
    <source>
        <dbReference type="Google" id="ProtNLM"/>
    </source>
</evidence>
<protein>
    <recommendedName>
        <fullName evidence="4">Subtilase-type serine protease</fullName>
    </recommendedName>
</protein>
<dbReference type="Gene3D" id="2.60.120.380">
    <property type="match status" value="2"/>
</dbReference>
<feature type="chain" id="PRO_5022830620" description="Subtilase-type serine protease" evidence="1">
    <location>
        <begin position="22"/>
        <end position="678"/>
    </location>
</feature>
<keyword evidence="1" id="KW-0732">Signal</keyword>
<sequence length="678" mass="72515" precursor="true">MLRHLTPCLLLPLLALPPAAAQSVCLPAPRLLTTMPMGGQVGTQVDVVISGDSIADASELLFSHPGITATAKVDEQGKPVANQYVVSIADDCPAGIQDARVMTPMGLSSPRAFTVGTLQEVVQSAASPAVDSAFPLELNSICNATMPARAINHYRFEAAQGQRILVDCAASGIDSKLNAVLIVADAQGRDLVVQRLGDLIDFTVPEDGEYLVKVHDMTFKGGAEYFYRLAVQQVSHDAPAARQPATRSVQAFSWPPTDLATTAATVDTEPNNAPEKAQAVTLPLDVAGSFYPAADIDSFEFDAQQGEVWWVEVASARLGFPTDPAVLIQRVEAAKGSTTDGTAAAETLVDVVELSDISSPVKVSSNGYAYDGPPYNAGSPDVLGKFEVPQDGRYRLQLTDLFGGTRSDPRNAYRLIVRKAEPDFAVVAWALHMQLRNGDRNALSKPIALRPGATMALEVVVVRRDGFDGEIELFMEDLPAGVSACGLKIAACKSRGMMLLTAAEDAPSGFSNTRFFARAEINGTPVTHDCHLASMAWPLKDSWREIPSPRLVASVPVSISAAEQAPLSIASLEQRVWEATAGQAVTIPLAHHRRREFSGSAISMKTIGAGFDNNPKFDLPLQEDHSEVVLDLAKLKTPPGEYRIAFYGSAVAKVENKDIVDIVVSEPITIRVQPAETK</sequence>
<feature type="signal peptide" evidence="1">
    <location>
        <begin position="1"/>
        <end position="21"/>
    </location>
</feature>
<dbReference type="RefSeq" id="WP_068142763.1">
    <property type="nucleotide sequence ID" value="NZ_CP042914.1"/>
</dbReference>
<proteinExistence type="predicted"/>
<evidence type="ECO:0000313" key="2">
    <source>
        <dbReference type="EMBL" id="QEG38682.1"/>
    </source>
</evidence>
<dbReference type="EMBL" id="CP042914">
    <property type="protein sequence ID" value="QEG38682.1"/>
    <property type="molecule type" value="Genomic_DNA"/>
</dbReference>
<keyword evidence="3" id="KW-1185">Reference proteome</keyword>
<name>A0A5B9QLJ7_9BACT</name>
<dbReference type="Proteomes" id="UP000325286">
    <property type="component" value="Chromosome"/>
</dbReference>